<feature type="chain" id="PRO_5047020420" evidence="2">
    <location>
        <begin position="23"/>
        <end position="177"/>
    </location>
</feature>
<proteinExistence type="predicted"/>
<dbReference type="InterPro" id="IPR045500">
    <property type="entry name" value="DUF6491"/>
</dbReference>
<dbReference type="EMBL" id="JASGBI010000001">
    <property type="protein sequence ID" value="MDI9239295.1"/>
    <property type="molecule type" value="Genomic_DNA"/>
</dbReference>
<organism evidence="3 4">
    <name type="scientific">Lysobacter stagni</name>
    <dbReference type="NCBI Taxonomy" id="3045172"/>
    <lineage>
        <taxon>Bacteria</taxon>
        <taxon>Pseudomonadati</taxon>
        <taxon>Pseudomonadota</taxon>
        <taxon>Gammaproteobacteria</taxon>
        <taxon>Lysobacterales</taxon>
        <taxon>Lysobacteraceae</taxon>
        <taxon>Lysobacter</taxon>
    </lineage>
</organism>
<evidence type="ECO:0000256" key="2">
    <source>
        <dbReference type="SAM" id="SignalP"/>
    </source>
</evidence>
<protein>
    <submittedName>
        <fullName evidence="3">DUF6491 family protein</fullName>
    </submittedName>
</protein>
<evidence type="ECO:0000313" key="4">
    <source>
        <dbReference type="Proteomes" id="UP001321580"/>
    </source>
</evidence>
<keyword evidence="2" id="KW-0732">Signal</keyword>
<dbReference type="RefSeq" id="WP_283212694.1">
    <property type="nucleotide sequence ID" value="NZ_JASGBI010000001.1"/>
</dbReference>
<sequence>MKASITTLLAVTLSLGASASLATQPEQSARRSAPIRPIGDCLVARDVMEWGVVDDQRMVVKSLGKRYYDIRLNASCRDLKREPYLGFREGLRPSPLGSGRGYNPDTASDPVTADGRICGDLGDAVVPLGGGHTGLELPCTIQRIQRIDEATYRRVFEAGEMTAGQPEPSVPTDLARP</sequence>
<accession>A0ABT6XGK9</accession>
<reference evidence="3 4" key="1">
    <citation type="submission" date="2023-05" db="EMBL/GenBank/DDBJ databases">
        <title>Lysobacter sp. strain LF1 Genome sequencing and assembly.</title>
        <authorList>
            <person name="Jung Y."/>
        </authorList>
    </citation>
    <scope>NUCLEOTIDE SEQUENCE [LARGE SCALE GENOMIC DNA]</scope>
    <source>
        <strain evidence="3 4">LF1</strain>
    </source>
</reference>
<gene>
    <name evidence="3" type="ORF">QLQ15_10265</name>
</gene>
<feature type="region of interest" description="Disordered" evidence="1">
    <location>
        <begin position="158"/>
        <end position="177"/>
    </location>
</feature>
<dbReference type="Proteomes" id="UP001321580">
    <property type="component" value="Unassembled WGS sequence"/>
</dbReference>
<comment type="caution">
    <text evidence="3">The sequence shown here is derived from an EMBL/GenBank/DDBJ whole genome shotgun (WGS) entry which is preliminary data.</text>
</comment>
<evidence type="ECO:0000313" key="3">
    <source>
        <dbReference type="EMBL" id="MDI9239295.1"/>
    </source>
</evidence>
<keyword evidence="4" id="KW-1185">Reference proteome</keyword>
<name>A0ABT6XGK9_9GAMM</name>
<feature type="signal peptide" evidence="2">
    <location>
        <begin position="1"/>
        <end position="22"/>
    </location>
</feature>
<dbReference type="Pfam" id="PF20101">
    <property type="entry name" value="DUF6491"/>
    <property type="match status" value="1"/>
</dbReference>
<evidence type="ECO:0000256" key="1">
    <source>
        <dbReference type="SAM" id="MobiDB-lite"/>
    </source>
</evidence>